<sequence length="295" mass="30557">MTETDLKGVVAAIPTPFDASGQPDLQRFVKLAEHLLANGCDALNVCGTTGEATSMSLRQRQDVMQAASASLPKSKLMVGTGAAATADAVELTKTAAEMGFAGALLLPPFYYKGVSDDGIAAYLREVITATEASALPIYLYNFPALSGLTYTPELVGRLMDEFPGRIRGVKDSSGDMPYARALAGLKDGALDVFPSNEGTLSEARGGAFAGCISATATLSSPWCAAVFHKGDDAALETAVAMRKVLSTGALIPNIKSAAGGMMDDDAYARVRPPLVALNETEAAELAAKLATLTKA</sequence>
<evidence type="ECO:0000313" key="6">
    <source>
        <dbReference type="Proteomes" id="UP000193900"/>
    </source>
</evidence>
<dbReference type="RefSeq" id="WP_085879670.1">
    <property type="nucleotide sequence ID" value="NZ_FWFZ01000015.1"/>
</dbReference>
<dbReference type="SUPFAM" id="SSF51569">
    <property type="entry name" value="Aldolase"/>
    <property type="match status" value="1"/>
</dbReference>
<reference evidence="5 6" key="1">
    <citation type="submission" date="2017-03" db="EMBL/GenBank/DDBJ databases">
        <authorList>
            <person name="Afonso C.L."/>
            <person name="Miller P.J."/>
            <person name="Scott M.A."/>
            <person name="Spackman E."/>
            <person name="Goraichik I."/>
            <person name="Dimitrov K.M."/>
            <person name="Suarez D.L."/>
            <person name="Swayne D.E."/>
        </authorList>
    </citation>
    <scope>NUCLEOTIDE SEQUENCE [LARGE SCALE GENOMIC DNA]</scope>
    <source>
        <strain evidence="5 6">CECT 7023</strain>
    </source>
</reference>
<feature type="binding site" evidence="4">
    <location>
        <position position="49"/>
    </location>
    <ligand>
        <name>pyruvate</name>
        <dbReference type="ChEBI" id="CHEBI:15361"/>
    </ligand>
</feature>
<keyword evidence="1 2" id="KW-0456">Lyase</keyword>
<dbReference type="EMBL" id="FWFZ01000015">
    <property type="protein sequence ID" value="SLN61283.1"/>
    <property type="molecule type" value="Genomic_DNA"/>
</dbReference>
<organism evidence="5 6">
    <name type="scientific">Roseisalinus antarcticus</name>
    <dbReference type="NCBI Taxonomy" id="254357"/>
    <lineage>
        <taxon>Bacteria</taxon>
        <taxon>Pseudomonadati</taxon>
        <taxon>Pseudomonadota</taxon>
        <taxon>Alphaproteobacteria</taxon>
        <taxon>Rhodobacterales</taxon>
        <taxon>Roseobacteraceae</taxon>
        <taxon>Roseisalinus</taxon>
    </lineage>
</organism>
<evidence type="ECO:0000256" key="4">
    <source>
        <dbReference type="PIRSR" id="PIRSR001365-2"/>
    </source>
</evidence>
<name>A0A1Y5TDR2_9RHOB</name>
<evidence type="ECO:0000256" key="2">
    <source>
        <dbReference type="PIRNR" id="PIRNR001365"/>
    </source>
</evidence>
<dbReference type="CDD" id="cd00408">
    <property type="entry name" value="DHDPS-like"/>
    <property type="match status" value="1"/>
</dbReference>
<dbReference type="EC" id="4.3.3.7" evidence="5"/>
<proteinExistence type="inferred from homology"/>
<dbReference type="InterPro" id="IPR013785">
    <property type="entry name" value="Aldolase_TIM"/>
</dbReference>
<feature type="active site" description="Schiff-base intermediate with substrate" evidence="3">
    <location>
        <position position="170"/>
    </location>
</feature>
<dbReference type="PANTHER" id="PTHR12128">
    <property type="entry name" value="DIHYDRODIPICOLINATE SYNTHASE"/>
    <property type="match status" value="1"/>
</dbReference>
<comment type="similarity">
    <text evidence="2">Belongs to the DapA family.</text>
</comment>
<protein>
    <submittedName>
        <fullName evidence="5">4-hydroxy-tetrahydrodipicolinate synthase</fullName>
        <ecNumber evidence="5">4.3.3.7</ecNumber>
    </submittedName>
</protein>
<gene>
    <name evidence="5" type="primary">dapA_4</name>
    <name evidence="5" type="ORF">ROA7023_02853</name>
</gene>
<keyword evidence="6" id="KW-1185">Reference proteome</keyword>
<dbReference type="OrthoDB" id="9782828at2"/>
<feature type="active site" description="Proton donor/acceptor" evidence="3">
    <location>
        <position position="140"/>
    </location>
</feature>
<dbReference type="AlphaFoldDB" id="A0A1Y5TDR2"/>
<dbReference type="PANTHER" id="PTHR12128:SF67">
    <property type="entry name" value="BLR3884 PROTEIN"/>
    <property type="match status" value="1"/>
</dbReference>
<evidence type="ECO:0000256" key="1">
    <source>
        <dbReference type="ARBA" id="ARBA00023239"/>
    </source>
</evidence>
<dbReference type="GO" id="GO:0008840">
    <property type="term" value="F:4-hydroxy-tetrahydrodipicolinate synthase activity"/>
    <property type="evidence" value="ECO:0007669"/>
    <property type="project" value="UniProtKB-EC"/>
</dbReference>
<feature type="binding site" evidence="4">
    <location>
        <position position="212"/>
    </location>
    <ligand>
        <name>pyruvate</name>
        <dbReference type="ChEBI" id="CHEBI:15361"/>
    </ligand>
</feature>
<dbReference type="Pfam" id="PF00701">
    <property type="entry name" value="DHDPS"/>
    <property type="match status" value="1"/>
</dbReference>
<dbReference type="PIRSF" id="PIRSF001365">
    <property type="entry name" value="DHDPS"/>
    <property type="match status" value="1"/>
</dbReference>
<evidence type="ECO:0000313" key="5">
    <source>
        <dbReference type="EMBL" id="SLN61283.1"/>
    </source>
</evidence>
<dbReference type="Proteomes" id="UP000193900">
    <property type="component" value="Unassembled WGS sequence"/>
</dbReference>
<dbReference type="SMART" id="SM01130">
    <property type="entry name" value="DHDPS"/>
    <property type="match status" value="1"/>
</dbReference>
<accession>A0A1Y5TDR2</accession>
<evidence type="ECO:0000256" key="3">
    <source>
        <dbReference type="PIRSR" id="PIRSR001365-1"/>
    </source>
</evidence>
<dbReference type="InterPro" id="IPR002220">
    <property type="entry name" value="DapA-like"/>
</dbReference>
<dbReference type="Gene3D" id="3.20.20.70">
    <property type="entry name" value="Aldolase class I"/>
    <property type="match status" value="1"/>
</dbReference>
<dbReference type="PRINTS" id="PR00146">
    <property type="entry name" value="DHPICSNTHASE"/>
</dbReference>